<dbReference type="EMBL" id="BAAAHH010000001">
    <property type="protein sequence ID" value="GAA0935477.1"/>
    <property type="molecule type" value="Genomic_DNA"/>
</dbReference>
<sequence length="448" mass="49807">MTYGVFEPLLEERSYDVTEIDGTVPLDLRGALYRNGPGKWQVGTTLLDCLFDGDGMVSRFAFDQGRVSFRNRYLDTPQYRAKRRWRAGVGTSAGFPMPPANTANTSLSFHSGDLLALWEGGRPTRVDPDTLDTYGLHGFEGGLKGLGMWSAHPRFDPATGEMFNFGLRFAPTPGVHCYRVDRSGKLTRAASVRLKGIPWIHDFGLTERHMVFVLGPATPDVGRILRGDSALSALHYRPENPLRFLLVPRDGGPARIVEHDAAMATHITNAYEDGTDTVVEVVAYPDFTLLKEDILNFRDRAHQARPNSLTRYRITPSRVVEERLSEHACELPQFDQRASTRRHRYSYLSGSHAASGLFDAVLKVDHDTEEVTSRPLGDCVGEPVFVPRAPDSAEDDGWLLSVVYQEAGHRSGLAVLDARDLGLLATAWLPHHIPFGFHGLFTGRLPRT</sequence>
<evidence type="ECO:0000256" key="3">
    <source>
        <dbReference type="ARBA" id="ARBA00023002"/>
    </source>
</evidence>
<dbReference type="PANTHER" id="PTHR10543">
    <property type="entry name" value="BETA-CAROTENE DIOXYGENASE"/>
    <property type="match status" value="1"/>
</dbReference>
<comment type="caution">
    <text evidence="6">The sequence shown here is derived from an EMBL/GenBank/DDBJ whole genome shotgun (WGS) entry which is preliminary data.</text>
</comment>
<evidence type="ECO:0000256" key="2">
    <source>
        <dbReference type="ARBA" id="ARBA00022723"/>
    </source>
</evidence>
<reference evidence="6 7" key="1">
    <citation type="journal article" date="2019" name="Int. J. Syst. Evol. Microbiol.">
        <title>The Global Catalogue of Microorganisms (GCM) 10K type strain sequencing project: providing services to taxonomists for standard genome sequencing and annotation.</title>
        <authorList>
            <consortium name="The Broad Institute Genomics Platform"/>
            <consortium name="The Broad Institute Genome Sequencing Center for Infectious Disease"/>
            <person name="Wu L."/>
            <person name="Ma J."/>
        </authorList>
    </citation>
    <scope>NUCLEOTIDE SEQUENCE [LARGE SCALE GENOMIC DNA]</scope>
    <source>
        <strain evidence="6 7">JCM 10696</strain>
    </source>
</reference>
<keyword evidence="3 5" id="KW-0560">Oxidoreductase</keyword>
<comment type="cofactor">
    <cofactor evidence="5">
        <name>Fe(2+)</name>
        <dbReference type="ChEBI" id="CHEBI:29033"/>
    </cofactor>
    <text evidence="5">Binds 1 Fe(2+) ion per subunit.</text>
</comment>
<proteinExistence type="inferred from homology"/>
<keyword evidence="7" id="KW-1185">Reference proteome</keyword>
<keyword evidence="5" id="KW-0223">Dioxygenase</keyword>
<organism evidence="6 7">
    <name type="scientific">Actinocorallia libanotica</name>
    <dbReference type="NCBI Taxonomy" id="46162"/>
    <lineage>
        <taxon>Bacteria</taxon>
        <taxon>Bacillati</taxon>
        <taxon>Actinomycetota</taxon>
        <taxon>Actinomycetes</taxon>
        <taxon>Streptosporangiales</taxon>
        <taxon>Thermomonosporaceae</taxon>
        <taxon>Actinocorallia</taxon>
    </lineage>
</organism>
<evidence type="ECO:0000256" key="1">
    <source>
        <dbReference type="ARBA" id="ARBA00006787"/>
    </source>
</evidence>
<evidence type="ECO:0000256" key="4">
    <source>
        <dbReference type="ARBA" id="ARBA00023004"/>
    </source>
</evidence>
<evidence type="ECO:0000256" key="5">
    <source>
        <dbReference type="RuleBase" id="RU364048"/>
    </source>
</evidence>
<evidence type="ECO:0000313" key="6">
    <source>
        <dbReference type="EMBL" id="GAA0935477.1"/>
    </source>
</evidence>
<evidence type="ECO:0000313" key="7">
    <source>
        <dbReference type="Proteomes" id="UP001500665"/>
    </source>
</evidence>
<dbReference type="Pfam" id="PF03055">
    <property type="entry name" value="RPE65"/>
    <property type="match status" value="1"/>
</dbReference>
<protein>
    <recommendedName>
        <fullName evidence="5">Dioxygenase</fullName>
        <ecNumber evidence="5">1.13.11.-</ecNumber>
    </recommendedName>
</protein>
<dbReference type="Proteomes" id="UP001500665">
    <property type="component" value="Unassembled WGS sequence"/>
</dbReference>
<comment type="similarity">
    <text evidence="1 5">Belongs to the carotenoid oxygenase family.</text>
</comment>
<dbReference type="RefSeq" id="WP_344235341.1">
    <property type="nucleotide sequence ID" value="NZ_BAAAHH010000001.1"/>
</dbReference>
<gene>
    <name evidence="6" type="ORF">GCM10009550_00550</name>
</gene>
<keyword evidence="4 5" id="KW-0408">Iron</keyword>
<name>A0ABN1PZL6_9ACTN</name>
<dbReference type="PANTHER" id="PTHR10543:SF89">
    <property type="entry name" value="CAROTENOID 9,10(9',10')-CLEAVAGE DIOXYGENASE 1"/>
    <property type="match status" value="1"/>
</dbReference>
<keyword evidence="2 5" id="KW-0479">Metal-binding</keyword>
<dbReference type="InterPro" id="IPR004294">
    <property type="entry name" value="Carotenoid_Oase"/>
</dbReference>
<dbReference type="EC" id="1.13.11.-" evidence="5"/>
<accession>A0ABN1PZL6</accession>